<evidence type="ECO:0000259" key="3">
    <source>
        <dbReference type="Pfam" id="PF17479"/>
    </source>
</evidence>
<name>A0AA44BGG1_9CLOT</name>
<feature type="domain" description="DUF3048" evidence="2">
    <location>
        <begin position="67"/>
        <end position="209"/>
    </location>
</feature>
<accession>A0AA44BGG1</accession>
<dbReference type="InterPro" id="IPR035328">
    <property type="entry name" value="DUF3048_C"/>
</dbReference>
<feature type="region of interest" description="Disordered" evidence="1">
    <location>
        <begin position="30"/>
        <end position="71"/>
    </location>
</feature>
<dbReference type="EMBL" id="SUMG01000021">
    <property type="protein sequence ID" value="NBG89321.1"/>
    <property type="molecule type" value="Genomic_DNA"/>
</dbReference>
<dbReference type="Pfam" id="PF17479">
    <property type="entry name" value="DUF3048_C"/>
    <property type="match status" value="1"/>
</dbReference>
<feature type="compositionally biased region" description="Acidic residues" evidence="1">
    <location>
        <begin position="47"/>
        <end position="60"/>
    </location>
</feature>
<dbReference type="InterPro" id="IPR021416">
    <property type="entry name" value="DUF3048_N"/>
</dbReference>
<dbReference type="PROSITE" id="PS51257">
    <property type="entry name" value="PROKAR_LIPOPROTEIN"/>
    <property type="match status" value="1"/>
</dbReference>
<dbReference type="InterPro" id="IPR023158">
    <property type="entry name" value="YerB-like_sf"/>
</dbReference>
<dbReference type="RefSeq" id="WP_160722867.1">
    <property type="nucleotide sequence ID" value="NZ_SUMG01000021.1"/>
</dbReference>
<organism evidence="4 5">
    <name type="scientific">Isachenkonia alkalipeptolytica</name>
    <dbReference type="NCBI Taxonomy" id="2565777"/>
    <lineage>
        <taxon>Bacteria</taxon>
        <taxon>Bacillati</taxon>
        <taxon>Bacillota</taxon>
        <taxon>Clostridia</taxon>
        <taxon>Eubacteriales</taxon>
        <taxon>Clostridiaceae</taxon>
        <taxon>Isachenkonia</taxon>
    </lineage>
</organism>
<proteinExistence type="predicted"/>
<comment type="caution">
    <text evidence="4">The sequence shown here is derived from an EMBL/GenBank/DDBJ whole genome shotgun (WGS) entry which is preliminary data.</text>
</comment>
<gene>
    <name evidence="4" type="ORF">ISALK_12550</name>
</gene>
<feature type="domain" description="DUF3048" evidence="3">
    <location>
        <begin position="237"/>
        <end position="353"/>
    </location>
</feature>
<dbReference type="Pfam" id="PF11258">
    <property type="entry name" value="DUF3048"/>
    <property type="match status" value="1"/>
</dbReference>
<keyword evidence="5" id="KW-1185">Reference proteome</keyword>
<reference evidence="4 5" key="1">
    <citation type="submission" date="2019-04" db="EMBL/GenBank/DDBJ databases">
        <title>Isachenkonia alkalipeptolytica gen. nov. sp. nov. a new anaerobic, alkiliphilic organothrophic bacterium capable to reduce synthesized ferrihydrite isolated from a soda lake.</title>
        <authorList>
            <person name="Toshchakov S.V."/>
            <person name="Zavarzina D.G."/>
            <person name="Zhilina T.N."/>
            <person name="Kostrikina N.A."/>
            <person name="Kublanov I.V."/>
        </authorList>
    </citation>
    <scope>NUCLEOTIDE SEQUENCE [LARGE SCALE GENOMIC DNA]</scope>
    <source>
        <strain evidence="4 5">Z-1701</strain>
    </source>
</reference>
<evidence type="ECO:0000256" key="1">
    <source>
        <dbReference type="SAM" id="MobiDB-lite"/>
    </source>
</evidence>
<feature type="compositionally biased region" description="Basic and acidic residues" evidence="1">
    <location>
        <begin position="35"/>
        <end position="46"/>
    </location>
</feature>
<evidence type="ECO:0000313" key="5">
    <source>
        <dbReference type="Proteomes" id="UP000449710"/>
    </source>
</evidence>
<sequence length="371" mass="42905">MKLKNKLKLENIMMLLLALVMMFLIGCSTEEEEPKEMKEEEERVEEKEEPEEDSEEETEEPGIPSPLSGLYEKDEERLERPVVGVMYDNNPNARPQAGLHDAEMIYEFYVEGNATRYLAFFLMNDPEFMGPVRSARPYYIEKAMEYHAIYVHAGASSRVTEEIRSLGIQNVSLSGPGAGAFWRESHRRAPHNAYTSMDNIRSTAEALNYRETSDFAGYEFHQEKEALKSGQTAENFEVRYHSSYRAEYHYNEEQQGYDRYYVDRRHYDENHTDDEEKPIVAANVLVQIVPARQIPGTSSGILEMDTIGSGSGYYFTMGEVMEVQWEKSDKEDFTRYYDSEGEEIILNPGQTWIQVISREDILTVEELDQGE</sequence>
<evidence type="ECO:0000259" key="2">
    <source>
        <dbReference type="Pfam" id="PF11258"/>
    </source>
</evidence>
<protein>
    <submittedName>
        <fullName evidence="4">DUF3048 domain-containing protein</fullName>
    </submittedName>
</protein>
<dbReference type="Gene3D" id="3.50.90.10">
    <property type="entry name" value="YerB-like"/>
    <property type="match status" value="1"/>
</dbReference>
<evidence type="ECO:0000313" key="4">
    <source>
        <dbReference type="EMBL" id="NBG89321.1"/>
    </source>
</evidence>
<dbReference type="SUPFAM" id="SSF159774">
    <property type="entry name" value="YerB-like"/>
    <property type="match status" value="1"/>
</dbReference>
<dbReference type="AlphaFoldDB" id="A0AA44BGG1"/>
<dbReference type="Proteomes" id="UP000449710">
    <property type="component" value="Unassembled WGS sequence"/>
</dbReference>